<evidence type="ECO:0000313" key="1">
    <source>
        <dbReference type="EMBL" id="KAJ7654168.1"/>
    </source>
</evidence>
<evidence type="ECO:0000313" key="2">
    <source>
        <dbReference type="Proteomes" id="UP001221757"/>
    </source>
</evidence>
<gene>
    <name evidence="1" type="ORF">B0H17DRAFT_957123</name>
</gene>
<name>A0AAD7CMU1_MYCRO</name>
<dbReference type="Proteomes" id="UP001221757">
    <property type="component" value="Unassembled WGS sequence"/>
</dbReference>
<sequence length="189" mass="21806">MSLRPPVPDDLDNIPSLFALAMAVVRGFNPEHLTSPKRVHGSSADTPLEATYQYELYRCLYELRPRAVISAEYATPIGYTPAGRIDFLVHQQEFEDEHRSWGIELLRGDRLQEHANRFDLTGAYHRIKCDGMTDFIIVDFRTDTPTKPHPEIPDLIHVVFTDNYQSFEIYDHNLMKSTGQGFRLVRSLR</sequence>
<dbReference type="AlphaFoldDB" id="A0AAD7CMU1"/>
<reference evidence="1" key="1">
    <citation type="submission" date="2023-03" db="EMBL/GenBank/DDBJ databases">
        <title>Massive genome expansion in bonnet fungi (Mycena s.s.) driven by repeated elements and novel gene families across ecological guilds.</title>
        <authorList>
            <consortium name="Lawrence Berkeley National Laboratory"/>
            <person name="Harder C.B."/>
            <person name="Miyauchi S."/>
            <person name="Viragh M."/>
            <person name="Kuo A."/>
            <person name="Thoen E."/>
            <person name="Andreopoulos B."/>
            <person name="Lu D."/>
            <person name="Skrede I."/>
            <person name="Drula E."/>
            <person name="Henrissat B."/>
            <person name="Morin E."/>
            <person name="Kohler A."/>
            <person name="Barry K."/>
            <person name="LaButti K."/>
            <person name="Morin E."/>
            <person name="Salamov A."/>
            <person name="Lipzen A."/>
            <person name="Mereny Z."/>
            <person name="Hegedus B."/>
            <person name="Baldrian P."/>
            <person name="Stursova M."/>
            <person name="Weitz H."/>
            <person name="Taylor A."/>
            <person name="Grigoriev I.V."/>
            <person name="Nagy L.G."/>
            <person name="Martin F."/>
            <person name="Kauserud H."/>
        </authorList>
    </citation>
    <scope>NUCLEOTIDE SEQUENCE</scope>
    <source>
        <strain evidence="1">CBHHK067</strain>
    </source>
</reference>
<comment type="caution">
    <text evidence="1">The sequence shown here is derived from an EMBL/GenBank/DDBJ whole genome shotgun (WGS) entry which is preliminary data.</text>
</comment>
<proteinExistence type="predicted"/>
<protein>
    <submittedName>
        <fullName evidence="1">Uncharacterized protein</fullName>
    </submittedName>
</protein>
<dbReference type="EMBL" id="JARKIE010000327">
    <property type="protein sequence ID" value="KAJ7654168.1"/>
    <property type="molecule type" value="Genomic_DNA"/>
</dbReference>
<accession>A0AAD7CMU1</accession>
<keyword evidence="2" id="KW-1185">Reference proteome</keyword>
<organism evidence="1 2">
    <name type="scientific">Mycena rosella</name>
    <name type="common">Pink bonnet</name>
    <name type="synonym">Agaricus rosellus</name>
    <dbReference type="NCBI Taxonomy" id="1033263"/>
    <lineage>
        <taxon>Eukaryota</taxon>
        <taxon>Fungi</taxon>
        <taxon>Dikarya</taxon>
        <taxon>Basidiomycota</taxon>
        <taxon>Agaricomycotina</taxon>
        <taxon>Agaricomycetes</taxon>
        <taxon>Agaricomycetidae</taxon>
        <taxon>Agaricales</taxon>
        <taxon>Marasmiineae</taxon>
        <taxon>Mycenaceae</taxon>
        <taxon>Mycena</taxon>
    </lineage>
</organism>